<dbReference type="FunFam" id="3.80.10.10:FF:000111">
    <property type="entry name" value="LRR receptor-like serine/threonine-protein kinase ERECTA"/>
    <property type="match status" value="1"/>
</dbReference>
<dbReference type="FunFam" id="3.80.10.10:FF:000041">
    <property type="entry name" value="LRR receptor-like serine/threonine-protein kinase ERECTA"/>
    <property type="match status" value="3"/>
</dbReference>
<dbReference type="InterPro" id="IPR003591">
    <property type="entry name" value="Leu-rich_rpt_typical-subtyp"/>
</dbReference>
<evidence type="ECO:0000313" key="13">
    <source>
        <dbReference type="EMBL" id="KAK0571606.1"/>
    </source>
</evidence>
<comment type="similarity">
    <text evidence="2">Belongs to the RLP family.</text>
</comment>
<evidence type="ECO:0000256" key="10">
    <source>
        <dbReference type="ARBA" id="ARBA00023180"/>
    </source>
</evidence>
<dbReference type="PROSITE" id="PS51450">
    <property type="entry name" value="LRR"/>
    <property type="match status" value="2"/>
</dbReference>
<dbReference type="PANTHER" id="PTHR48062">
    <property type="entry name" value="RECEPTOR-LIKE PROTEIN 14"/>
    <property type="match status" value="1"/>
</dbReference>
<keyword evidence="3" id="KW-0433">Leucine-rich repeat</keyword>
<proteinExistence type="inferred from homology"/>
<feature type="transmembrane region" description="Helical" evidence="11">
    <location>
        <begin position="813"/>
        <end position="835"/>
    </location>
</feature>
<feature type="transmembrane region" description="Helical" evidence="11">
    <location>
        <begin position="842"/>
        <end position="859"/>
    </location>
</feature>
<evidence type="ECO:0000259" key="12">
    <source>
        <dbReference type="Pfam" id="PF23598"/>
    </source>
</evidence>
<reference evidence="13" key="2">
    <citation type="submission" date="2023-06" db="EMBL/GenBank/DDBJ databases">
        <authorList>
            <person name="Swenson N.G."/>
            <person name="Wegrzyn J.L."/>
            <person name="Mcevoy S.L."/>
        </authorList>
    </citation>
    <scope>NUCLEOTIDE SEQUENCE</scope>
    <source>
        <strain evidence="13">NS2018</strain>
        <tissue evidence="13">Leaf</tissue>
    </source>
</reference>
<keyword evidence="5" id="KW-0732">Signal</keyword>
<evidence type="ECO:0000256" key="11">
    <source>
        <dbReference type="SAM" id="Phobius"/>
    </source>
</evidence>
<feature type="domain" description="Disease resistance R13L4/SHOC-2-like LRR" evidence="12">
    <location>
        <begin position="74"/>
        <end position="316"/>
    </location>
</feature>
<keyword evidence="7 11" id="KW-1133">Transmembrane helix</keyword>
<dbReference type="InterPro" id="IPR001611">
    <property type="entry name" value="Leu-rich_rpt"/>
</dbReference>
<dbReference type="SUPFAM" id="SSF52047">
    <property type="entry name" value="RNI-like"/>
    <property type="match status" value="1"/>
</dbReference>
<sequence>MDQVDASSPPLMDHVAPPDPFLCLAITAVGAENIALIHTSHSSSTENIPITVPSRNGVSSSNLQLLSLRNVSIHDGKTLLQSLGSFPSLKTLYLGYNNFSGIMSSPDLSNLKNLKNLVMGGTNLNISVLQSIGRLTSLDTLSLSNCNLEGTLPDQGGLCELVHLRVLYLDGNNLKGALPSCFGNLTSLEELDLTSNQFSGNISLSPLMALISIQQLYLSYNHFRIPISLEPFFNHSKLKSFSCKNNDLYAETELHSLAPKFQLNSIRMSGCKGTFPKFLYHQHDLQAVDLSHSNFTGVFPYWLLENNTQLLHLVLLNNSLTGPLPLPIHSHLNLMTLDISMNNFNGHIPAEVGAYLPGLTMLNISGNALEGNIPPSIGDMKSLISLDLSHNHLSGEIPEHLVEGCFSLQLLALSNNSLQGQIFSANFNLTNLVSLQLDGNHFHGKIPDSLSNTSFIRGLYLSDNQLSGKIPGWLGNMTELVELVMPNNHLEGPIPPEFCQLEYLQVLNLAGNSISDIPSCFSPSSLKHVHLSRNMLQGELQDSFRNSSSLVTLDLGYNHINGSIPNWIGRLSNLTYLILNNNNLQGRVSIQLCQLDRLRLIDLSHNNLSGNVPRCLMTALHDGDFDVPAPSYYESVINQTASFFMGKEETVEFRTKTISYFYQGKILTQMSGIDLSCNKLTGGIPPQIGNLSMIHTLNLSHNNLTGSIPSTFSNLKQIESLDLSYNNLSGIIPHQLVELSFLAVFSVAYNNLSGRTLGLVAQFSTFNASSYEGNPLLCGLPLPKSCDPIESPTLLPTDSNDIGEENDFMDMDIFYISFTVTYAIVLLAIVAVLLINPYWRRTWFYVVETWMTSFYYFIVDHLPKCHYI</sequence>
<dbReference type="Gene3D" id="3.80.10.10">
    <property type="entry name" value="Ribonuclease Inhibitor"/>
    <property type="match status" value="2"/>
</dbReference>
<dbReference type="SUPFAM" id="SSF52058">
    <property type="entry name" value="L domain-like"/>
    <property type="match status" value="2"/>
</dbReference>
<dbReference type="Pfam" id="PF13855">
    <property type="entry name" value="LRR_8"/>
    <property type="match status" value="3"/>
</dbReference>
<gene>
    <name evidence="13" type="ORF">LWI29_018774</name>
</gene>
<evidence type="ECO:0000256" key="1">
    <source>
        <dbReference type="ARBA" id="ARBA00004479"/>
    </source>
</evidence>
<evidence type="ECO:0000256" key="3">
    <source>
        <dbReference type="ARBA" id="ARBA00022614"/>
    </source>
</evidence>
<comment type="caution">
    <text evidence="13">The sequence shown here is derived from an EMBL/GenBank/DDBJ whole genome shotgun (WGS) entry which is preliminary data.</text>
</comment>
<dbReference type="Pfam" id="PF23598">
    <property type="entry name" value="LRR_14"/>
    <property type="match status" value="1"/>
</dbReference>
<accession>A0AA39RCZ4</accession>
<reference evidence="13" key="1">
    <citation type="journal article" date="2022" name="Plant J.">
        <title>Strategies of tolerance reflected in two North American maple genomes.</title>
        <authorList>
            <person name="McEvoy S.L."/>
            <person name="Sezen U.U."/>
            <person name="Trouern-Trend A."/>
            <person name="McMahon S.M."/>
            <person name="Schaberg P.G."/>
            <person name="Yang J."/>
            <person name="Wegrzyn J.L."/>
            <person name="Swenson N.G."/>
        </authorList>
    </citation>
    <scope>NUCLEOTIDE SEQUENCE</scope>
    <source>
        <strain evidence="13">NS2018</strain>
    </source>
</reference>
<evidence type="ECO:0000256" key="4">
    <source>
        <dbReference type="ARBA" id="ARBA00022692"/>
    </source>
</evidence>
<organism evidence="13 14">
    <name type="scientific">Acer saccharum</name>
    <name type="common">Sugar maple</name>
    <dbReference type="NCBI Taxonomy" id="4024"/>
    <lineage>
        <taxon>Eukaryota</taxon>
        <taxon>Viridiplantae</taxon>
        <taxon>Streptophyta</taxon>
        <taxon>Embryophyta</taxon>
        <taxon>Tracheophyta</taxon>
        <taxon>Spermatophyta</taxon>
        <taxon>Magnoliopsida</taxon>
        <taxon>eudicotyledons</taxon>
        <taxon>Gunneridae</taxon>
        <taxon>Pentapetalae</taxon>
        <taxon>rosids</taxon>
        <taxon>malvids</taxon>
        <taxon>Sapindales</taxon>
        <taxon>Sapindaceae</taxon>
        <taxon>Hippocastanoideae</taxon>
        <taxon>Acereae</taxon>
        <taxon>Acer</taxon>
    </lineage>
</organism>
<protein>
    <recommendedName>
        <fullName evidence="12">Disease resistance R13L4/SHOC-2-like LRR domain-containing protein</fullName>
    </recommendedName>
</protein>
<dbReference type="InterPro" id="IPR055414">
    <property type="entry name" value="LRR_R13L4/SHOC2-like"/>
</dbReference>
<keyword evidence="14" id="KW-1185">Reference proteome</keyword>
<dbReference type="AlphaFoldDB" id="A0AA39RCZ4"/>
<dbReference type="InterPro" id="IPR032675">
    <property type="entry name" value="LRR_dom_sf"/>
</dbReference>
<evidence type="ECO:0000313" key="14">
    <source>
        <dbReference type="Proteomes" id="UP001168877"/>
    </source>
</evidence>
<name>A0AA39RCZ4_ACESA</name>
<dbReference type="InterPro" id="IPR051502">
    <property type="entry name" value="RLP_Defense_Trigger"/>
</dbReference>
<dbReference type="PANTHER" id="PTHR48062:SF21">
    <property type="entry name" value="RECEPTOR-LIKE PROTEIN 12"/>
    <property type="match status" value="1"/>
</dbReference>
<keyword evidence="9" id="KW-0675">Receptor</keyword>
<evidence type="ECO:0000256" key="6">
    <source>
        <dbReference type="ARBA" id="ARBA00022737"/>
    </source>
</evidence>
<keyword evidence="8 11" id="KW-0472">Membrane</keyword>
<keyword evidence="4 11" id="KW-0812">Transmembrane</keyword>
<evidence type="ECO:0000256" key="5">
    <source>
        <dbReference type="ARBA" id="ARBA00022729"/>
    </source>
</evidence>
<evidence type="ECO:0000256" key="2">
    <source>
        <dbReference type="ARBA" id="ARBA00009592"/>
    </source>
</evidence>
<dbReference type="Proteomes" id="UP001168877">
    <property type="component" value="Unassembled WGS sequence"/>
</dbReference>
<evidence type="ECO:0000256" key="7">
    <source>
        <dbReference type="ARBA" id="ARBA00022989"/>
    </source>
</evidence>
<dbReference type="PRINTS" id="PR00019">
    <property type="entry name" value="LEURICHRPT"/>
</dbReference>
<keyword evidence="10" id="KW-0325">Glycoprotein</keyword>
<comment type="subcellular location">
    <subcellularLocation>
        <location evidence="1">Membrane</location>
        <topology evidence="1">Single-pass type I membrane protein</topology>
    </subcellularLocation>
</comment>
<evidence type="ECO:0000256" key="9">
    <source>
        <dbReference type="ARBA" id="ARBA00023170"/>
    </source>
</evidence>
<dbReference type="EMBL" id="JAUESC010000388">
    <property type="protein sequence ID" value="KAK0571606.1"/>
    <property type="molecule type" value="Genomic_DNA"/>
</dbReference>
<evidence type="ECO:0000256" key="8">
    <source>
        <dbReference type="ARBA" id="ARBA00023136"/>
    </source>
</evidence>
<dbReference type="SMART" id="SM00369">
    <property type="entry name" value="LRR_TYP"/>
    <property type="match status" value="11"/>
</dbReference>
<dbReference type="Pfam" id="PF00560">
    <property type="entry name" value="LRR_1"/>
    <property type="match status" value="6"/>
</dbReference>
<keyword evidence="6" id="KW-0677">Repeat</keyword>
<dbReference type="GO" id="GO:0016020">
    <property type="term" value="C:membrane"/>
    <property type="evidence" value="ECO:0007669"/>
    <property type="project" value="UniProtKB-SubCell"/>
</dbReference>